<accession>A0A2G9G9B2</accession>
<dbReference type="STRING" id="429701.A0A2G9G9B2"/>
<keyword evidence="1" id="KW-0812">Transmembrane</keyword>
<protein>
    <submittedName>
        <fullName evidence="2">Uncharacterized protein</fullName>
    </submittedName>
</protein>
<dbReference type="PANTHER" id="PTHR33344">
    <property type="entry name" value="OS02G0761600 PROTEIN"/>
    <property type="match status" value="1"/>
</dbReference>
<feature type="transmembrane region" description="Helical" evidence="1">
    <location>
        <begin position="21"/>
        <end position="43"/>
    </location>
</feature>
<dbReference type="PANTHER" id="PTHR33344:SF7">
    <property type="entry name" value="TRANSMEMBRANE PROTEIN"/>
    <property type="match status" value="1"/>
</dbReference>
<sequence>MEKVQLQQWLRAVKSRLSYKNATIIVCLFNILTALFLLQSFFYSPSSKVASSHKALYRHIKESEDIRRSMVPVDLIRRVREIGQNVYVETDQIQQKDVKQTAAVDLISRLNNFRSYSDSGSTKALEEWRKRKMERARQRSLVKNSTASS</sequence>
<evidence type="ECO:0000256" key="1">
    <source>
        <dbReference type="SAM" id="Phobius"/>
    </source>
</evidence>
<reference evidence="3" key="1">
    <citation type="journal article" date="2018" name="Gigascience">
        <title>Genome assembly of the Pink Ipe (Handroanthus impetiginosus, Bignoniaceae), a highly valued, ecologically keystone Neotropical timber forest tree.</title>
        <authorList>
            <person name="Silva-Junior O.B."/>
            <person name="Grattapaglia D."/>
            <person name="Novaes E."/>
            <person name="Collevatti R.G."/>
        </authorList>
    </citation>
    <scope>NUCLEOTIDE SEQUENCE [LARGE SCALE GENOMIC DNA]</scope>
    <source>
        <strain evidence="3">cv. UFG-1</strain>
    </source>
</reference>
<comment type="caution">
    <text evidence="2">The sequence shown here is derived from an EMBL/GenBank/DDBJ whole genome shotgun (WGS) entry which is preliminary data.</text>
</comment>
<keyword evidence="1" id="KW-0472">Membrane</keyword>
<evidence type="ECO:0000313" key="2">
    <source>
        <dbReference type="EMBL" id="PIN01812.1"/>
    </source>
</evidence>
<dbReference type="EMBL" id="NKXS01006237">
    <property type="protein sequence ID" value="PIN01812.1"/>
    <property type="molecule type" value="Genomic_DNA"/>
</dbReference>
<keyword evidence="1" id="KW-1133">Transmembrane helix</keyword>
<dbReference type="OrthoDB" id="994207at2759"/>
<dbReference type="Proteomes" id="UP000231279">
    <property type="component" value="Unassembled WGS sequence"/>
</dbReference>
<keyword evidence="3" id="KW-1185">Reference proteome</keyword>
<dbReference type="AlphaFoldDB" id="A0A2G9G9B2"/>
<organism evidence="2 3">
    <name type="scientific">Handroanthus impetiginosus</name>
    <dbReference type="NCBI Taxonomy" id="429701"/>
    <lineage>
        <taxon>Eukaryota</taxon>
        <taxon>Viridiplantae</taxon>
        <taxon>Streptophyta</taxon>
        <taxon>Embryophyta</taxon>
        <taxon>Tracheophyta</taxon>
        <taxon>Spermatophyta</taxon>
        <taxon>Magnoliopsida</taxon>
        <taxon>eudicotyledons</taxon>
        <taxon>Gunneridae</taxon>
        <taxon>Pentapetalae</taxon>
        <taxon>asterids</taxon>
        <taxon>lamiids</taxon>
        <taxon>Lamiales</taxon>
        <taxon>Bignoniaceae</taxon>
        <taxon>Crescentiina</taxon>
        <taxon>Tabebuia alliance</taxon>
        <taxon>Handroanthus</taxon>
    </lineage>
</organism>
<proteinExistence type="predicted"/>
<evidence type="ECO:0000313" key="3">
    <source>
        <dbReference type="Proteomes" id="UP000231279"/>
    </source>
</evidence>
<name>A0A2G9G9B2_9LAMI</name>
<gene>
    <name evidence="2" type="ORF">CDL12_25683</name>
</gene>